<dbReference type="InterPro" id="IPR000923">
    <property type="entry name" value="BlueCu_1"/>
</dbReference>
<evidence type="ECO:0000313" key="4">
    <source>
        <dbReference type="EMBL" id="OHB13003.1"/>
    </source>
</evidence>
<keyword evidence="2" id="KW-0186">Copper</keyword>
<accession>A0A1G2UUD7</accession>
<dbReference type="GO" id="GO:0009055">
    <property type="term" value="F:electron transfer activity"/>
    <property type="evidence" value="ECO:0007669"/>
    <property type="project" value="InterPro"/>
</dbReference>
<proteinExistence type="predicted"/>
<keyword evidence="1" id="KW-0479">Metal-binding</keyword>
<dbReference type="PANTHER" id="PTHR36507:SF1">
    <property type="entry name" value="BLL1555 PROTEIN"/>
    <property type="match status" value="1"/>
</dbReference>
<organism evidence="4 5">
    <name type="scientific">Candidatus Zambryskibacteria bacterium RIFCSPLOWO2_12_FULL_39_23</name>
    <dbReference type="NCBI Taxonomy" id="1802776"/>
    <lineage>
        <taxon>Bacteria</taxon>
        <taxon>Candidatus Zambryskiibacteriota</taxon>
    </lineage>
</organism>
<name>A0A1G2UUD7_9BACT</name>
<evidence type="ECO:0000256" key="2">
    <source>
        <dbReference type="ARBA" id="ARBA00023008"/>
    </source>
</evidence>
<dbReference type="AlphaFoldDB" id="A0A1G2UUD7"/>
<dbReference type="InterPro" id="IPR008972">
    <property type="entry name" value="Cupredoxin"/>
</dbReference>
<dbReference type="Gene3D" id="2.60.40.420">
    <property type="entry name" value="Cupredoxins - blue copper proteins"/>
    <property type="match status" value="1"/>
</dbReference>
<evidence type="ECO:0000313" key="5">
    <source>
        <dbReference type="Proteomes" id="UP000176558"/>
    </source>
</evidence>
<evidence type="ECO:0000256" key="1">
    <source>
        <dbReference type="ARBA" id="ARBA00022723"/>
    </source>
</evidence>
<dbReference type="PANTHER" id="PTHR36507">
    <property type="entry name" value="BLL1555 PROTEIN"/>
    <property type="match status" value="1"/>
</dbReference>
<evidence type="ECO:0000259" key="3">
    <source>
        <dbReference type="Pfam" id="PF00127"/>
    </source>
</evidence>
<dbReference type="GO" id="GO:0005507">
    <property type="term" value="F:copper ion binding"/>
    <property type="evidence" value="ECO:0007669"/>
    <property type="project" value="InterPro"/>
</dbReference>
<comment type="caution">
    <text evidence="4">The sequence shown here is derived from an EMBL/GenBank/DDBJ whole genome shotgun (WGS) entry which is preliminary data.</text>
</comment>
<dbReference type="InterPro" id="IPR052721">
    <property type="entry name" value="ET_Amicyanin"/>
</dbReference>
<dbReference type="Proteomes" id="UP000176558">
    <property type="component" value="Unassembled WGS sequence"/>
</dbReference>
<dbReference type="EMBL" id="MHWT01000007">
    <property type="protein sequence ID" value="OHB13003.1"/>
    <property type="molecule type" value="Genomic_DNA"/>
</dbReference>
<protein>
    <recommendedName>
        <fullName evidence="3">Blue (type 1) copper domain-containing protein</fullName>
    </recommendedName>
</protein>
<feature type="domain" description="Blue (type 1) copper" evidence="3">
    <location>
        <begin position="6"/>
        <end position="93"/>
    </location>
</feature>
<dbReference type="Pfam" id="PF00127">
    <property type="entry name" value="Copper-bind"/>
    <property type="match status" value="1"/>
</dbReference>
<reference evidence="4 5" key="1">
    <citation type="journal article" date="2016" name="Nat. Commun.">
        <title>Thousands of microbial genomes shed light on interconnected biogeochemical processes in an aquifer system.</title>
        <authorList>
            <person name="Anantharaman K."/>
            <person name="Brown C.T."/>
            <person name="Hug L.A."/>
            <person name="Sharon I."/>
            <person name="Castelle C.J."/>
            <person name="Probst A.J."/>
            <person name="Thomas B.C."/>
            <person name="Singh A."/>
            <person name="Wilkins M.J."/>
            <person name="Karaoz U."/>
            <person name="Brodie E.L."/>
            <person name="Williams K.H."/>
            <person name="Hubbard S.S."/>
            <person name="Banfield J.F."/>
        </authorList>
    </citation>
    <scope>NUCLEOTIDE SEQUENCE [LARGE SCALE GENOMIC DNA]</scope>
</reference>
<gene>
    <name evidence="4" type="ORF">A3G99_02285</name>
</gene>
<dbReference type="SUPFAM" id="SSF49503">
    <property type="entry name" value="Cupredoxins"/>
    <property type="match status" value="1"/>
</dbReference>
<sequence length="93" mass="10645">MRNKSEITIRMSEIKFLPKDLIVSPNTKVIWVNDDDTIHYVNTDSHPAHTYFEKQNSKALNKGELHSVVFSKIGAYPYHCSAHTEMTGNIIVQ</sequence>